<sequence>MSSSKLTLETLPFDVVVEILFSFDNYTDLRALIGASAVFYRHFSQYSGPILTQVAKNIIGNAWGEASAVLVYQRNFAKMKCSDFSTVKKELEEEFVLQPTDIRLLVANQLYFDRCCESFPDFLVRHCPKPTDQDYKPLAYLYVPLAQPPPENPDTSLSFKVGDTFPIKLFYQTWLLSLQFTFDNFTTLASREQHISPIDLWVASRIMFISSSGVGGISGFPIWDLTTPGEKITHMFIDKWGRQGKFRRVIHNQNLKDLVRMKASLCFRGRCRSGVQFWTLEKQLVKDYKSYKRGEITLGDFSGKYRLDEIE</sequence>
<organism evidence="1 2">
    <name type="scientific">Discina gigas</name>
    <dbReference type="NCBI Taxonomy" id="1032678"/>
    <lineage>
        <taxon>Eukaryota</taxon>
        <taxon>Fungi</taxon>
        <taxon>Dikarya</taxon>
        <taxon>Ascomycota</taxon>
        <taxon>Pezizomycotina</taxon>
        <taxon>Pezizomycetes</taxon>
        <taxon>Pezizales</taxon>
        <taxon>Discinaceae</taxon>
        <taxon>Discina</taxon>
    </lineage>
</organism>
<proteinExistence type="predicted"/>
<evidence type="ECO:0008006" key="3">
    <source>
        <dbReference type="Google" id="ProtNLM"/>
    </source>
</evidence>
<dbReference type="EMBL" id="JBBBZM010000001">
    <property type="protein sequence ID" value="KAL0640773.1"/>
    <property type="molecule type" value="Genomic_DNA"/>
</dbReference>
<evidence type="ECO:0000313" key="2">
    <source>
        <dbReference type="Proteomes" id="UP001447188"/>
    </source>
</evidence>
<evidence type="ECO:0000313" key="1">
    <source>
        <dbReference type="EMBL" id="KAL0640773.1"/>
    </source>
</evidence>
<dbReference type="Proteomes" id="UP001447188">
    <property type="component" value="Unassembled WGS sequence"/>
</dbReference>
<name>A0ABR3GY13_9PEZI</name>
<protein>
    <recommendedName>
        <fullName evidence="3">F-box domain-containing protein</fullName>
    </recommendedName>
</protein>
<accession>A0ABR3GY13</accession>
<keyword evidence="2" id="KW-1185">Reference proteome</keyword>
<reference evidence="1 2" key="1">
    <citation type="submission" date="2024-02" db="EMBL/GenBank/DDBJ databases">
        <title>Discinaceae phylogenomics.</title>
        <authorList>
            <person name="Dirks A.C."/>
            <person name="James T.Y."/>
        </authorList>
    </citation>
    <scope>NUCLEOTIDE SEQUENCE [LARGE SCALE GENOMIC DNA]</scope>
    <source>
        <strain evidence="1 2">ACD0624</strain>
    </source>
</reference>
<comment type="caution">
    <text evidence="1">The sequence shown here is derived from an EMBL/GenBank/DDBJ whole genome shotgun (WGS) entry which is preliminary data.</text>
</comment>
<gene>
    <name evidence="1" type="ORF">Q9L58_000079</name>
</gene>